<keyword evidence="3 9" id="KW-0813">Transport</keyword>
<gene>
    <name evidence="10" type="ORF">GOBAR_AA20758</name>
</gene>
<reference evidence="10 11" key="1">
    <citation type="submission" date="2015-01" db="EMBL/GenBank/DDBJ databases">
        <title>Genome of allotetraploid Gossypium barbadense reveals genomic plasticity and fiber elongation in cotton evolution.</title>
        <authorList>
            <person name="Chen X."/>
            <person name="Liu X."/>
            <person name="Zhao B."/>
            <person name="Zheng H."/>
            <person name="Hu Y."/>
            <person name="Lu G."/>
            <person name="Yang C."/>
            <person name="Chen J."/>
            <person name="Shan C."/>
            <person name="Zhang L."/>
            <person name="Zhou Y."/>
            <person name="Wang L."/>
            <person name="Guo W."/>
            <person name="Bai Y."/>
            <person name="Ruan J."/>
            <person name="Shangguan X."/>
            <person name="Mao Y."/>
            <person name="Jiang J."/>
            <person name="Zhu Y."/>
            <person name="Lei J."/>
            <person name="Kang H."/>
            <person name="Chen S."/>
            <person name="He X."/>
            <person name="Wang R."/>
            <person name="Wang Y."/>
            <person name="Chen J."/>
            <person name="Wang L."/>
            <person name="Yu S."/>
            <person name="Wang B."/>
            <person name="Wei J."/>
            <person name="Song S."/>
            <person name="Lu X."/>
            <person name="Gao Z."/>
            <person name="Gu W."/>
            <person name="Deng X."/>
            <person name="Ma D."/>
            <person name="Wang S."/>
            <person name="Liang W."/>
            <person name="Fang L."/>
            <person name="Cai C."/>
            <person name="Zhu X."/>
            <person name="Zhou B."/>
            <person name="Zhang Y."/>
            <person name="Chen Z."/>
            <person name="Xu S."/>
            <person name="Zhu R."/>
            <person name="Wang S."/>
            <person name="Zhang T."/>
            <person name="Zhao G."/>
        </authorList>
    </citation>
    <scope>NUCLEOTIDE SEQUENCE [LARGE SCALE GENOMIC DNA]</scope>
    <source>
        <strain evidence="11">cv. Xinhai21</strain>
        <tissue evidence="10">Leaf</tissue>
    </source>
</reference>
<dbReference type="GO" id="GO:0016020">
    <property type="term" value="C:membrane"/>
    <property type="evidence" value="ECO:0007669"/>
    <property type="project" value="UniProtKB-SubCell"/>
</dbReference>
<protein>
    <submittedName>
        <fullName evidence="10">Uncharacterized protein</fullName>
    </submittedName>
</protein>
<dbReference type="Pfam" id="PF00153">
    <property type="entry name" value="Mito_carr"/>
    <property type="match status" value="3"/>
</dbReference>
<evidence type="ECO:0000256" key="4">
    <source>
        <dbReference type="ARBA" id="ARBA00022692"/>
    </source>
</evidence>
<evidence type="ECO:0000256" key="7">
    <source>
        <dbReference type="ARBA" id="ARBA00023136"/>
    </source>
</evidence>
<sequence>MTNDSQPPNSRSLLCNAGAGAAAGISIISCLLPSPTCVIAATFVCPLDVIKTRLQVHGLPKLGNSTIRRSLIVGSLEQIFQKEGLRGMYRGLAPTVLALLPNWAVYFTMYEQLKDCLCSNTQGMRAGVVPYRGTFSALRRIAREEGIRGLYSGLVPALAGISHVAIQFPTYEKIKCYLANQDNTPMDKLGARDVAVASSVSKIFASTLTYPHEHQLSVGANMLAASGAGAATTCFTNPLWVVKTRLQWYVQGFRNRDITLRNAILVWLIASEKYFSKKALLDSTVGVQRIFSGPHLQLLSHSPALRWFIDFLSIFSLLIHSLTLYKGASCSTKDIGTCLLAYGPAAMHPLGSDTLSQFVFFW</sequence>
<evidence type="ECO:0000256" key="8">
    <source>
        <dbReference type="PROSITE-ProRule" id="PRU00282"/>
    </source>
</evidence>
<accession>A0A2P5X9A5</accession>
<dbReference type="SUPFAM" id="SSF103506">
    <property type="entry name" value="Mitochondrial carrier"/>
    <property type="match status" value="2"/>
</dbReference>
<dbReference type="GO" id="GO:0055085">
    <property type="term" value="P:transmembrane transport"/>
    <property type="evidence" value="ECO:0007669"/>
    <property type="project" value="InterPro"/>
</dbReference>
<evidence type="ECO:0000313" key="11">
    <source>
        <dbReference type="Proteomes" id="UP000239757"/>
    </source>
</evidence>
<dbReference type="PROSITE" id="PS50920">
    <property type="entry name" value="SOLCAR"/>
    <property type="match status" value="1"/>
</dbReference>
<evidence type="ECO:0000256" key="2">
    <source>
        <dbReference type="ARBA" id="ARBA00006375"/>
    </source>
</evidence>
<comment type="similarity">
    <text evidence="2 9">Belongs to the mitochondrial carrier (TC 2.A.29) family.</text>
</comment>
<keyword evidence="7 8" id="KW-0472">Membrane</keyword>
<dbReference type="GO" id="GO:0006862">
    <property type="term" value="P:nucleotide transport"/>
    <property type="evidence" value="ECO:0007669"/>
    <property type="project" value="InterPro"/>
</dbReference>
<dbReference type="InterPro" id="IPR018108">
    <property type="entry name" value="MCP_transmembrane"/>
</dbReference>
<dbReference type="Proteomes" id="UP000239757">
    <property type="component" value="Unassembled WGS sequence"/>
</dbReference>
<keyword evidence="5" id="KW-0677">Repeat</keyword>
<dbReference type="Gene3D" id="1.50.40.10">
    <property type="entry name" value="Mitochondrial carrier domain"/>
    <property type="match status" value="3"/>
</dbReference>
<feature type="repeat" description="Solcar" evidence="8">
    <location>
        <begin position="11"/>
        <end position="116"/>
    </location>
</feature>
<evidence type="ECO:0000256" key="3">
    <source>
        <dbReference type="ARBA" id="ARBA00022448"/>
    </source>
</evidence>
<comment type="subcellular location">
    <subcellularLocation>
        <location evidence="1">Membrane</location>
        <topology evidence="1">Multi-pass membrane protein</topology>
    </subcellularLocation>
</comment>
<dbReference type="AlphaFoldDB" id="A0A2P5X9A5"/>
<dbReference type="FunFam" id="1.50.40.10:FF:000105">
    <property type="entry name" value="Nicotinamide adenine dinucleotide transporter 1, chloroplastic"/>
    <property type="match status" value="1"/>
</dbReference>
<dbReference type="InterPro" id="IPR023395">
    <property type="entry name" value="MCP_dom_sf"/>
</dbReference>
<name>A0A2P5X9A5_GOSBA</name>
<evidence type="ECO:0000256" key="5">
    <source>
        <dbReference type="ARBA" id="ARBA00022737"/>
    </source>
</evidence>
<dbReference type="InterPro" id="IPR044712">
    <property type="entry name" value="SLC25A32-like"/>
</dbReference>
<dbReference type="PANTHER" id="PTHR45683">
    <property type="entry name" value="MITOCHONDRIAL NICOTINAMIDE ADENINE DINUCLEOTIDE TRANSPORTER 1-RELATED-RELATED"/>
    <property type="match status" value="1"/>
</dbReference>
<evidence type="ECO:0000256" key="9">
    <source>
        <dbReference type="RuleBase" id="RU000488"/>
    </source>
</evidence>
<keyword evidence="6" id="KW-1133">Transmembrane helix</keyword>
<dbReference type="OrthoDB" id="10266426at2759"/>
<dbReference type="EMBL" id="KZ665406">
    <property type="protein sequence ID" value="PPR99913.1"/>
    <property type="molecule type" value="Genomic_DNA"/>
</dbReference>
<evidence type="ECO:0000313" key="10">
    <source>
        <dbReference type="EMBL" id="PPR99913.1"/>
    </source>
</evidence>
<proteinExistence type="inferred from homology"/>
<evidence type="ECO:0000256" key="6">
    <source>
        <dbReference type="ARBA" id="ARBA00022989"/>
    </source>
</evidence>
<organism evidence="10 11">
    <name type="scientific">Gossypium barbadense</name>
    <name type="common">Sea Island cotton</name>
    <name type="synonym">Hibiscus barbadensis</name>
    <dbReference type="NCBI Taxonomy" id="3634"/>
    <lineage>
        <taxon>Eukaryota</taxon>
        <taxon>Viridiplantae</taxon>
        <taxon>Streptophyta</taxon>
        <taxon>Embryophyta</taxon>
        <taxon>Tracheophyta</taxon>
        <taxon>Spermatophyta</taxon>
        <taxon>Magnoliopsida</taxon>
        <taxon>eudicotyledons</taxon>
        <taxon>Gunneridae</taxon>
        <taxon>Pentapetalae</taxon>
        <taxon>rosids</taxon>
        <taxon>malvids</taxon>
        <taxon>Malvales</taxon>
        <taxon>Malvaceae</taxon>
        <taxon>Malvoideae</taxon>
        <taxon>Gossypium</taxon>
    </lineage>
</organism>
<evidence type="ECO:0000256" key="1">
    <source>
        <dbReference type="ARBA" id="ARBA00004141"/>
    </source>
</evidence>
<keyword evidence="4 8" id="KW-0812">Transmembrane</keyword>